<accession>A0A1R1PJA6</accession>
<proteinExistence type="predicted"/>
<protein>
    <submittedName>
        <fullName evidence="1">Uncharacterized protein</fullName>
    </submittedName>
</protein>
<organism evidence="1 2">
    <name type="scientific">Zancudomyces culisetae</name>
    <name type="common">Gut fungus</name>
    <name type="synonym">Smittium culisetae</name>
    <dbReference type="NCBI Taxonomy" id="1213189"/>
    <lineage>
        <taxon>Eukaryota</taxon>
        <taxon>Fungi</taxon>
        <taxon>Fungi incertae sedis</taxon>
        <taxon>Zoopagomycota</taxon>
        <taxon>Kickxellomycotina</taxon>
        <taxon>Harpellomycetes</taxon>
        <taxon>Harpellales</taxon>
        <taxon>Legeriomycetaceae</taxon>
        <taxon>Zancudomyces</taxon>
    </lineage>
</organism>
<name>A0A1R1PJA6_ZANCU</name>
<dbReference type="EMBL" id="LSSK01000992">
    <property type="protein sequence ID" value="OMH81074.1"/>
    <property type="molecule type" value="Genomic_DNA"/>
</dbReference>
<comment type="caution">
    <text evidence="1">The sequence shown here is derived from an EMBL/GenBank/DDBJ whole genome shotgun (WGS) entry which is preliminary data.</text>
</comment>
<gene>
    <name evidence="1" type="ORF">AX774_g5476</name>
</gene>
<evidence type="ECO:0000313" key="1">
    <source>
        <dbReference type="EMBL" id="OMH81074.1"/>
    </source>
</evidence>
<keyword evidence="2" id="KW-1185">Reference proteome</keyword>
<dbReference type="Proteomes" id="UP000188320">
    <property type="component" value="Unassembled WGS sequence"/>
</dbReference>
<sequence length="119" mass="13623">MCAVPAILGLNTCKDLRATLNYNDNTIDIIIDRDRYRFQLMSQEDLNHIGMSDEEYSDVQSDTEDTCETSASEAEHDIVNKPMFYSLMSADLTESGFPGEVNKTKEQRFDLHQILPQRL</sequence>
<dbReference type="AlphaFoldDB" id="A0A1R1PJA6"/>
<reference evidence="2" key="1">
    <citation type="submission" date="2017-01" db="EMBL/GenBank/DDBJ databases">
        <authorList>
            <person name="Wang Y."/>
            <person name="White M."/>
            <person name="Kvist S."/>
            <person name="Moncalvo J.-M."/>
        </authorList>
    </citation>
    <scope>NUCLEOTIDE SEQUENCE [LARGE SCALE GENOMIC DNA]</scope>
    <source>
        <strain evidence="2">COL-18-3</strain>
    </source>
</reference>
<evidence type="ECO:0000313" key="2">
    <source>
        <dbReference type="Proteomes" id="UP000188320"/>
    </source>
</evidence>